<proteinExistence type="predicted"/>
<comment type="caution">
    <text evidence="2">The sequence shown here is derived from an EMBL/GenBank/DDBJ whole genome shotgun (WGS) entry which is preliminary data.</text>
</comment>
<protein>
    <submittedName>
        <fullName evidence="2">Uncharacterized protein</fullName>
    </submittedName>
</protein>
<organism evidence="2">
    <name type="scientific">marine sediment metagenome</name>
    <dbReference type="NCBI Taxonomy" id="412755"/>
    <lineage>
        <taxon>unclassified sequences</taxon>
        <taxon>metagenomes</taxon>
        <taxon>ecological metagenomes</taxon>
    </lineage>
</organism>
<sequence length="35" mass="4205">TQAKISFDSEHPINYYSCTFVIRIFIILKYIYSMV</sequence>
<keyword evidence="1" id="KW-0472">Membrane</keyword>
<keyword evidence="1" id="KW-0812">Transmembrane</keyword>
<feature type="non-terminal residue" evidence="2">
    <location>
        <position position="1"/>
    </location>
</feature>
<evidence type="ECO:0000313" key="2">
    <source>
        <dbReference type="EMBL" id="KKL54131.1"/>
    </source>
</evidence>
<reference evidence="2" key="1">
    <citation type="journal article" date="2015" name="Nature">
        <title>Complex archaea that bridge the gap between prokaryotes and eukaryotes.</title>
        <authorList>
            <person name="Spang A."/>
            <person name="Saw J.H."/>
            <person name="Jorgensen S.L."/>
            <person name="Zaremba-Niedzwiedzka K."/>
            <person name="Martijn J."/>
            <person name="Lind A.E."/>
            <person name="van Eijk R."/>
            <person name="Schleper C."/>
            <person name="Guy L."/>
            <person name="Ettema T.J."/>
        </authorList>
    </citation>
    <scope>NUCLEOTIDE SEQUENCE</scope>
</reference>
<feature type="transmembrane region" description="Helical" evidence="1">
    <location>
        <begin position="13"/>
        <end position="32"/>
    </location>
</feature>
<dbReference type="AlphaFoldDB" id="A0A0F9DJW8"/>
<dbReference type="EMBL" id="LAZR01031307">
    <property type="protein sequence ID" value="KKL54131.1"/>
    <property type="molecule type" value="Genomic_DNA"/>
</dbReference>
<evidence type="ECO:0000256" key="1">
    <source>
        <dbReference type="SAM" id="Phobius"/>
    </source>
</evidence>
<accession>A0A0F9DJW8</accession>
<gene>
    <name evidence="2" type="ORF">LCGC14_2268470</name>
</gene>
<keyword evidence="1" id="KW-1133">Transmembrane helix</keyword>
<name>A0A0F9DJW8_9ZZZZ</name>